<feature type="domain" description="N-acetyltransferase" evidence="1">
    <location>
        <begin position="4"/>
        <end position="89"/>
    </location>
</feature>
<dbReference type="PROSITE" id="PS51729">
    <property type="entry name" value="GNAT_YJDJ"/>
    <property type="match status" value="1"/>
</dbReference>
<dbReference type="InterPro" id="IPR016181">
    <property type="entry name" value="Acyl_CoA_acyltransferase"/>
</dbReference>
<evidence type="ECO:0000313" key="2">
    <source>
        <dbReference type="EMBL" id="MCF8713514.1"/>
    </source>
</evidence>
<protein>
    <submittedName>
        <fullName evidence="2">N-acetyltransferase</fullName>
    </submittedName>
</protein>
<accession>A0ABS9IZA9</accession>
<dbReference type="Proteomes" id="UP000829517">
    <property type="component" value="Unassembled WGS sequence"/>
</dbReference>
<keyword evidence="3" id="KW-1185">Reference proteome</keyword>
<organism evidence="2 3">
    <name type="scientific">Joostella atrarenae</name>
    <dbReference type="NCBI Taxonomy" id="679257"/>
    <lineage>
        <taxon>Bacteria</taxon>
        <taxon>Pseudomonadati</taxon>
        <taxon>Bacteroidota</taxon>
        <taxon>Flavobacteriia</taxon>
        <taxon>Flavobacteriales</taxon>
        <taxon>Flavobacteriaceae</taxon>
        <taxon>Joostella</taxon>
    </lineage>
</organism>
<evidence type="ECO:0000313" key="3">
    <source>
        <dbReference type="Proteomes" id="UP000829517"/>
    </source>
</evidence>
<dbReference type="PANTHER" id="PTHR31435:SF10">
    <property type="entry name" value="BSR4717 PROTEIN"/>
    <property type="match status" value="1"/>
</dbReference>
<dbReference type="Pfam" id="PF14542">
    <property type="entry name" value="Acetyltransf_CG"/>
    <property type="match status" value="1"/>
</dbReference>
<sequence length="90" mass="10365">MDIEHDKQNNEFILDINGAQAKVEYQLKNGKMYLNHSEVPVQLRGRGIGKELVEKTFEKLTEEGYKAVAVCTYVRAVASRSDKWKNIIEH</sequence>
<dbReference type="InterPro" id="IPR031165">
    <property type="entry name" value="GNAT_YJDJ"/>
</dbReference>
<dbReference type="Gene3D" id="3.40.630.30">
    <property type="match status" value="1"/>
</dbReference>
<dbReference type="SUPFAM" id="SSF55729">
    <property type="entry name" value="Acyl-CoA N-acyltransferases (Nat)"/>
    <property type="match status" value="1"/>
</dbReference>
<evidence type="ECO:0000259" key="1">
    <source>
        <dbReference type="PROSITE" id="PS51729"/>
    </source>
</evidence>
<dbReference type="EMBL" id="JAETXX010000001">
    <property type="protein sequence ID" value="MCF8713514.1"/>
    <property type="molecule type" value="Genomic_DNA"/>
</dbReference>
<dbReference type="InterPro" id="IPR045057">
    <property type="entry name" value="Gcn5-rel_NAT"/>
</dbReference>
<gene>
    <name evidence="2" type="ORF">JM658_01630</name>
</gene>
<proteinExistence type="predicted"/>
<dbReference type="PANTHER" id="PTHR31435">
    <property type="entry name" value="PROTEIN NATD1"/>
    <property type="match status" value="1"/>
</dbReference>
<name>A0ABS9IZA9_9FLAO</name>
<reference evidence="2 3" key="1">
    <citation type="submission" date="2021-01" db="EMBL/GenBank/DDBJ databases">
        <title>Genome sequencing of Joostella atrarenae M1-2 (= KCTC 23194).</title>
        <authorList>
            <person name="Zakaria M.R."/>
            <person name="Lam M.Q."/>
            <person name="Chong C.S."/>
        </authorList>
    </citation>
    <scope>NUCLEOTIDE SEQUENCE [LARGE SCALE GENOMIC DNA]</scope>
    <source>
        <strain evidence="2 3">M1-2</strain>
    </source>
</reference>
<comment type="caution">
    <text evidence="2">The sequence shown here is derived from an EMBL/GenBank/DDBJ whole genome shotgun (WGS) entry which is preliminary data.</text>
</comment>